<dbReference type="Proteomes" id="UP000070501">
    <property type="component" value="Unassembled WGS sequence"/>
</dbReference>
<evidence type="ECO:0000256" key="3">
    <source>
        <dbReference type="PROSITE-ProRule" id="PRU00221"/>
    </source>
</evidence>
<dbReference type="EMBL" id="KQ964246">
    <property type="protein sequence ID" value="KXJ95329.1"/>
    <property type="molecule type" value="Genomic_DNA"/>
</dbReference>
<dbReference type="SUPFAM" id="SSF50978">
    <property type="entry name" value="WD40 repeat-like"/>
    <property type="match status" value="1"/>
</dbReference>
<dbReference type="OrthoDB" id="20669at2759"/>
<evidence type="ECO:0000313" key="5">
    <source>
        <dbReference type="EMBL" id="KXJ95329.1"/>
    </source>
</evidence>
<evidence type="ECO:0000256" key="1">
    <source>
        <dbReference type="ARBA" id="ARBA00022574"/>
    </source>
</evidence>
<protein>
    <submittedName>
        <fullName evidence="5">WD40-repeat-containing domain protein</fullName>
    </submittedName>
</protein>
<dbReference type="STRING" id="196109.A0A136JDV3"/>
<dbReference type="AlphaFoldDB" id="A0A136JDV3"/>
<sequence length="731" mass="80952">MQPGLAVARAIGPGSPPSAHEHHHHRQERHPHPDAYTPSSHSLPIDTHRGDRGRDGHDCKHDCHGQGYHRHDSDSDTGRRASHAPVGLCGDPALPSAIHLWSPPTSRPISQPGWPLPEPHAPRDGILHELDDDCDMQYGGLALHHSLPHPSAEADTTMDDSYGYGGPSVHYPDDFFDDVDQLDLPQSPLTVSLPANIPPHLLLPPLPEPPSSHDEPAHTGMAQQVMQYQEVNDEFEDLIQSHPMASSPANAISLGPENLDLVNFLRVWLSARREETYHDPARFQARRAILKLAQQGEQRIQYKDLAGDKCDFQGIDWPSLTVTREAARQRRKDTYTNYVNRDGSDHQAPLSRLRPDQNFLRFQGMSIKQDVRLLHFQLRNILGCASRSRAFYPSSKAIREIDPSTGRTSTAMSFENDPDAQTSTLTASPGILLAGGFFGDFRYRNLQSEDKTVTKGRLTDHQSGITNHAQIHAARHSHATLAAFASNDFGFRVVDLGTNQLVSSVMYQCIMNCSALSPDSRLRVMVGDHQDAFITDAETGRVLKSLAGHSDFGFACDWAPDGWTVATGNQDRTVRIWDARNWDYPVAVIPTELSGARSLRFSPLGSGKRILAAAEEADYLNIIDAGTFQAKQTFDIIGEIGGISFANEGSELLALCSDYYRGGLLQLRRCDHGAEDTYTHAAGRYSSAHHFTSLRGNDWLPEHELEALDSSQTSTQRRRQAFLAYGDLTPF</sequence>
<feature type="repeat" description="WD" evidence="3">
    <location>
        <begin position="546"/>
        <end position="581"/>
    </location>
</feature>
<dbReference type="InterPro" id="IPR015943">
    <property type="entry name" value="WD40/YVTN_repeat-like_dom_sf"/>
</dbReference>
<dbReference type="PROSITE" id="PS00678">
    <property type="entry name" value="WD_REPEATS_1"/>
    <property type="match status" value="1"/>
</dbReference>
<dbReference type="InterPro" id="IPR019775">
    <property type="entry name" value="WD40_repeat_CS"/>
</dbReference>
<dbReference type="InterPro" id="IPR001680">
    <property type="entry name" value="WD40_rpt"/>
</dbReference>
<evidence type="ECO:0000256" key="2">
    <source>
        <dbReference type="ARBA" id="ARBA00022737"/>
    </source>
</evidence>
<feature type="compositionally biased region" description="Basic and acidic residues" evidence="4">
    <location>
        <begin position="46"/>
        <end position="79"/>
    </location>
</feature>
<dbReference type="InParanoid" id="A0A136JDV3"/>
<dbReference type="InterPro" id="IPR036322">
    <property type="entry name" value="WD40_repeat_dom_sf"/>
</dbReference>
<evidence type="ECO:0000313" key="6">
    <source>
        <dbReference type="Proteomes" id="UP000070501"/>
    </source>
</evidence>
<dbReference type="PROSITE" id="PS50082">
    <property type="entry name" value="WD_REPEATS_2"/>
    <property type="match status" value="1"/>
</dbReference>
<organism evidence="5 6">
    <name type="scientific">Microdochium bolleyi</name>
    <dbReference type="NCBI Taxonomy" id="196109"/>
    <lineage>
        <taxon>Eukaryota</taxon>
        <taxon>Fungi</taxon>
        <taxon>Dikarya</taxon>
        <taxon>Ascomycota</taxon>
        <taxon>Pezizomycotina</taxon>
        <taxon>Sordariomycetes</taxon>
        <taxon>Xylariomycetidae</taxon>
        <taxon>Xylariales</taxon>
        <taxon>Microdochiaceae</taxon>
        <taxon>Microdochium</taxon>
    </lineage>
</organism>
<gene>
    <name evidence="5" type="ORF">Micbo1qcDRAFT_157212</name>
</gene>
<dbReference type="PANTHER" id="PTHR43991">
    <property type="entry name" value="WD REPEAT PROTEIN (AFU_ORTHOLOGUE AFUA_8G05640)-RELATED"/>
    <property type="match status" value="1"/>
</dbReference>
<dbReference type="SMART" id="SM00320">
    <property type="entry name" value="WD40"/>
    <property type="match status" value="1"/>
</dbReference>
<dbReference type="PANTHER" id="PTHR43991:SF12">
    <property type="entry name" value="WD REPEAT PROTEIN (AFU_ORTHOLOGUE AFUA_8G05640)"/>
    <property type="match status" value="1"/>
</dbReference>
<keyword evidence="6" id="KW-1185">Reference proteome</keyword>
<keyword evidence="2" id="KW-0677">Repeat</keyword>
<proteinExistence type="predicted"/>
<keyword evidence="1 3" id="KW-0853">WD repeat</keyword>
<feature type="region of interest" description="Disordered" evidence="4">
    <location>
        <begin position="1"/>
        <end position="89"/>
    </location>
</feature>
<reference evidence="6" key="1">
    <citation type="submission" date="2016-02" db="EMBL/GenBank/DDBJ databases">
        <title>Draft genome sequence of Microdochium bolleyi, a fungal endophyte of beachgrass.</title>
        <authorList>
            <consortium name="DOE Joint Genome Institute"/>
            <person name="David A.S."/>
            <person name="May G."/>
            <person name="Haridas S."/>
            <person name="Lim J."/>
            <person name="Wang M."/>
            <person name="Labutti K."/>
            <person name="Lipzen A."/>
            <person name="Barry K."/>
            <person name="Grigoriev I.V."/>
        </authorList>
    </citation>
    <scope>NUCLEOTIDE SEQUENCE [LARGE SCALE GENOMIC DNA]</scope>
    <source>
        <strain evidence="6">J235TASD1</strain>
    </source>
</reference>
<dbReference type="Gene3D" id="2.130.10.10">
    <property type="entry name" value="YVTN repeat-like/Quinoprotein amine dehydrogenase"/>
    <property type="match status" value="1"/>
</dbReference>
<evidence type="ECO:0000256" key="4">
    <source>
        <dbReference type="SAM" id="MobiDB-lite"/>
    </source>
</evidence>
<dbReference type="PROSITE" id="PS50294">
    <property type="entry name" value="WD_REPEATS_REGION"/>
    <property type="match status" value="1"/>
</dbReference>
<accession>A0A136JDV3</accession>
<name>A0A136JDV3_9PEZI</name>